<evidence type="ECO:0008006" key="4">
    <source>
        <dbReference type="Google" id="ProtNLM"/>
    </source>
</evidence>
<dbReference type="OrthoDB" id="195456at2"/>
<gene>
    <name evidence="2" type="ORF">SAMN05192574_113124</name>
</gene>
<accession>A0A1H8SR62</accession>
<dbReference type="STRING" id="551995.SAMN05192574_113124"/>
<sequence length="279" mass="31553">MKKLLICAIAMMTFTAANTFAQLTPQPSSTQSIVQDLGLGKISLVYSRPDVRGRKIFGGMEPYGAVWRTGANSATVIKFTDEVSMEGNKIPAGEYGLFSIPGENEWTIIISKQPKQWGAYMYKEADDFLRFKVKTEHLKTLTETMTLAFTNVTTTTCDLQMMWEHSGFTIHMTTDIDAKVMARIDSAMKTDKKPYYEALIYYYNNNKDMDKALAWATELEKDKNFPPFVPKLWKARILLRKGDKAAAITTAQEGVKMATDMKTDEYVRLNNEVIAQAKK</sequence>
<name>A0A1H8SR62_9SPHI</name>
<evidence type="ECO:0000256" key="1">
    <source>
        <dbReference type="SAM" id="SignalP"/>
    </source>
</evidence>
<reference evidence="3" key="1">
    <citation type="submission" date="2016-10" db="EMBL/GenBank/DDBJ databases">
        <authorList>
            <person name="Varghese N."/>
            <person name="Submissions S."/>
        </authorList>
    </citation>
    <scope>NUCLEOTIDE SEQUENCE [LARGE SCALE GENOMIC DNA]</scope>
    <source>
        <strain evidence="3">Gh-48</strain>
    </source>
</reference>
<evidence type="ECO:0000313" key="3">
    <source>
        <dbReference type="Proteomes" id="UP000198942"/>
    </source>
</evidence>
<keyword evidence="3" id="KW-1185">Reference proteome</keyword>
<dbReference type="InterPro" id="IPR021314">
    <property type="entry name" value="DUF2911"/>
</dbReference>
<dbReference type="EMBL" id="FOCL01000013">
    <property type="protein sequence ID" value="SEO81270.1"/>
    <property type="molecule type" value="Genomic_DNA"/>
</dbReference>
<dbReference type="AlphaFoldDB" id="A0A1H8SR62"/>
<organism evidence="2 3">
    <name type="scientific">Mucilaginibacter gossypiicola</name>
    <dbReference type="NCBI Taxonomy" id="551995"/>
    <lineage>
        <taxon>Bacteria</taxon>
        <taxon>Pseudomonadati</taxon>
        <taxon>Bacteroidota</taxon>
        <taxon>Sphingobacteriia</taxon>
        <taxon>Sphingobacteriales</taxon>
        <taxon>Sphingobacteriaceae</taxon>
        <taxon>Mucilaginibacter</taxon>
    </lineage>
</organism>
<feature type="chain" id="PRO_5011755073" description="DUF2911 domain-containing protein" evidence="1">
    <location>
        <begin position="22"/>
        <end position="279"/>
    </location>
</feature>
<dbReference type="RefSeq" id="WP_091219258.1">
    <property type="nucleotide sequence ID" value="NZ_FOCL01000013.1"/>
</dbReference>
<dbReference type="Pfam" id="PF11138">
    <property type="entry name" value="DUF2911"/>
    <property type="match status" value="1"/>
</dbReference>
<protein>
    <recommendedName>
        <fullName evidence="4">DUF2911 domain-containing protein</fullName>
    </recommendedName>
</protein>
<proteinExistence type="predicted"/>
<dbReference type="Proteomes" id="UP000198942">
    <property type="component" value="Unassembled WGS sequence"/>
</dbReference>
<evidence type="ECO:0000313" key="2">
    <source>
        <dbReference type="EMBL" id="SEO81270.1"/>
    </source>
</evidence>
<keyword evidence="1" id="KW-0732">Signal</keyword>
<feature type="signal peptide" evidence="1">
    <location>
        <begin position="1"/>
        <end position="21"/>
    </location>
</feature>